<dbReference type="InterPro" id="IPR029479">
    <property type="entry name" value="Nitroreductase"/>
</dbReference>
<dbReference type="SUPFAM" id="SSF55469">
    <property type="entry name" value="FMN-dependent nitroreductase-like"/>
    <property type="match status" value="1"/>
</dbReference>
<gene>
    <name evidence="5" type="ORF">J41TS12_24060</name>
</gene>
<name>A0A919XVB8_9BACL</name>
<dbReference type="AlphaFoldDB" id="A0A919XVB8"/>
<dbReference type="GO" id="GO:0016491">
    <property type="term" value="F:oxidoreductase activity"/>
    <property type="evidence" value="ECO:0007669"/>
    <property type="project" value="UniProtKB-KW"/>
</dbReference>
<dbReference type="FunFam" id="3.40.109.10:FF:000001">
    <property type="entry name" value="Nitroreductase family"/>
    <property type="match status" value="1"/>
</dbReference>
<evidence type="ECO:0000313" key="5">
    <source>
        <dbReference type="EMBL" id="GIO37545.1"/>
    </source>
</evidence>
<reference evidence="5 6" key="1">
    <citation type="submission" date="2021-03" db="EMBL/GenBank/DDBJ databases">
        <title>Antimicrobial resistance genes in bacteria isolated from Japanese honey, and their potential for conferring macrolide and lincosamide resistance in the American foulbrood pathogen Paenibacillus larvae.</title>
        <authorList>
            <person name="Okamoto M."/>
            <person name="Kumagai M."/>
            <person name="Kanamori H."/>
            <person name="Takamatsu D."/>
        </authorList>
    </citation>
    <scope>NUCLEOTIDE SEQUENCE [LARGE SCALE GENOMIC DNA]</scope>
    <source>
        <strain evidence="5 6">J41TS12</strain>
    </source>
</reference>
<dbReference type="InterPro" id="IPR000415">
    <property type="entry name" value="Nitroreductase-like"/>
</dbReference>
<comment type="caution">
    <text evidence="5">The sequence shown here is derived from an EMBL/GenBank/DDBJ whole genome shotgun (WGS) entry which is preliminary data.</text>
</comment>
<dbReference type="EMBL" id="BORR01000007">
    <property type="protein sequence ID" value="GIO37545.1"/>
    <property type="molecule type" value="Genomic_DNA"/>
</dbReference>
<comment type="subcellular location">
    <subcellularLocation>
        <location evidence="1">Cytoplasm</location>
    </subcellularLocation>
</comment>
<dbReference type="PANTHER" id="PTHR43035">
    <property type="entry name" value="FATTY ACID REPRESSION MUTANT PROTEIN 2-RELATED"/>
    <property type="match status" value="1"/>
</dbReference>
<protein>
    <submittedName>
        <fullName evidence="5">Nitroreductase</fullName>
    </submittedName>
</protein>
<evidence type="ECO:0000256" key="1">
    <source>
        <dbReference type="ARBA" id="ARBA00004496"/>
    </source>
</evidence>
<keyword evidence="6" id="KW-1185">Reference proteome</keyword>
<dbReference type="Gene3D" id="3.40.109.10">
    <property type="entry name" value="NADH Oxidase"/>
    <property type="match status" value="1"/>
</dbReference>
<sequence>MSSMMDLLKKRRSIYGINKEIPVSQERIEEIVGQAVKYVPSSFNSQSARVLILFDEQHDKFWDLTKETLRKVVPEGQFASTEDKMASFRSGRGTILFFEEQTIIEGLQQQFALYADNFPVWSEQSSGMLQLAVWVALADEGVGASLQHYNPLVDEQVAKEWNVPSSWKLIAQMPFGGIAAQAGDKEFAPLESRVRVAK</sequence>
<keyword evidence="3" id="KW-0560">Oxidoreductase</keyword>
<accession>A0A919XVB8</accession>
<keyword evidence="2" id="KW-0963">Cytoplasm</keyword>
<evidence type="ECO:0000259" key="4">
    <source>
        <dbReference type="Pfam" id="PF00881"/>
    </source>
</evidence>
<evidence type="ECO:0000256" key="3">
    <source>
        <dbReference type="ARBA" id="ARBA00023002"/>
    </source>
</evidence>
<dbReference type="RefSeq" id="WP_212939796.1">
    <property type="nucleotide sequence ID" value="NZ_BORR01000007.1"/>
</dbReference>
<feature type="domain" description="Nitroreductase" evidence="4">
    <location>
        <begin position="8"/>
        <end position="176"/>
    </location>
</feature>
<dbReference type="Proteomes" id="UP000681162">
    <property type="component" value="Unassembled WGS sequence"/>
</dbReference>
<evidence type="ECO:0000256" key="2">
    <source>
        <dbReference type="ARBA" id="ARBA00022490"/>
    </source>
</evidence>
<dbReference type="GO" id="GO:0034599">
    <property type="term" value="P:cellular response to oxidative stress"/>
    <property type="evidence" value="ECO:0007669"/>
    <property type="project" value="InterPro"/>
</dbReference>
<evidence type="ECO:0000313" key="6">
    <source>
        <dbReference type="Proteomes" id="UP000681162"/>
    </source>
</evidence>
<proteinExistence type="predicted"/>
<dbReference type="CDD" id="cd02140">
    <property type="entry name" value="Frm2-like"/>
    <property type="match status" value="1"/>
</dbReference>
<dbReference type="InterPro" id="IPR033877">
    <property type="entry name" value="Frm2/Hbn1"/>
</dbReference>
<organism evidence="5 6">
    <name type="scientific">Paenibacillus antibioticophila</name>
    <dbReference type="NCBI Taxonomy" id="1274374"/>
    <lineage>
        <taxon>Bacteria</taxon>
        <taxon>Bacillati</taxon>
        <taxon>Bacillota</taxon>
        <taxon>Bacilli</taxon>
        <taxon>Bacillales</taxon>
        <taxon>Paenibacillaceae</taxon>
        <taxon>Paenibacillus</taxon>
    </lineage>
</organism>
<dbReference type="Pfam" id="PF00881">
    <property type="entry name" value="Nitroreductase"/>
    <property type="match status" value="1"/>
</dbReference>
<dbReference type="GO" id="GO:0005737">
    <property type="term" value="C:cytoplasm"/>
    <property type="evidence" value="ECO:0007669"/>
    <property type="project" value="UniProtKB-SubCell"/>
</dbReference>
<dbReference type="PANTHER" id="PTHR43035:SF1">
    <property type="entry name" value="FATTY ACID REPRESSION MUTANT PROTEIN 2-RELATED"/>
    <property type="match status" value="1"/>
</dbReference>